<feature type="transmembrane region" description="Helical" evidence="13">
    <location>
        <begin position="315"/>
        <end position="336"/>
    </location>
</feature>
<protein>
    <recommendedName>
        <fullName evidence="4">Probable multidrug resistance protein NorM</fullName>
    </recommendedName>
    <alternativeName>
        <fullName evidence="12">Multidrug-efflux transporter</fullName>
    </alternativeName>
</protein>
<dbReference type="GO" id="GO:0006811">
    <property type="term" value="P:monoatomic ion transport"/>
    <property type="evidence" value="ECO:0007669"/>
    <property type="project" value="UniProtKB-KW"/>
</dbReference>
<evidence type="ECO:0000256" key="13">
    <source>
        <dbReference type="SAM" id="Phobius"/>
    </source>
</evidence>
<feature type="transmembrane region" description="Helical" evidence="13">
    <location>
        <begin position="57"/>
        <end position="76"/>
    </location>
</feature>
<keyword evidence="8 13" id="KW-0812">Transmembrane</keyword>
<feature type="transmembrane region" description="Helical" evidence="13">
    <location>
        <begin position="130"/>
        <end position="152"/>
    </location>
</feature>
<evidence type="ECO:0000256" key="3">
    <source>
        <dbReference type="ARBA" id="ARBA00010199"/>
    </source>
</evidence>
<evidence type="ECO:0000313" key="15">
    <source>
        <dbReference type="Proteomes" id="UP000266172"/>
    </source>
</evidence>
<evidence type="ECO:0000256" key="12">
    <source>
        <dbReference type="ARBA" id="ARBA00031636"/>
    </source>
</evidence>
<evidence type="ECO:0000256" key="8">
    <source>
        <dbReference type="ARBA" id="ARBA00022692"/>
    </source>
</evidence>
<feature type="transmembrane region" description="Helical" evidence="13">
    <location>
        <begin position="255"/>
        <end position="275"/>
    </location>
</feature>
<evidence type="ECO:0000256" key="7">
    <source>
        <dbReference type="ARBA" id="ARBA00022475"/>
    </source>
</evidence>
<comment type="subcellular location">
    <subcellularLocation>
        <location evidence="2">Cell membrane</location>
        <topology evidence="2">Multi-pass membrane protein</topology>
    </subcellularLocation>
</comment>
<organism evidence="14 15">
    <name type="scientific">Roseburia hominis</name>
    <dbReference type="NCBI Taxonomy" id="301301"/>
    <lineage>
        <taxon>Bacteria</taxon>
        <taxon>Bacillati</taxon>
        <taxon>Bacillota</taxon>
        <taxon>Clostridia</taxon>
        <taxon>Lachnospirales</taxon>
        <taxon>Lachnospiraceae</taxon>
        <taxon>Roseburia</taxon>
    </lineage>
</organism>
<keyword evidence="10" id="KW-0406">Ion transport</keyword>
<feature type="transmembrane region" description="Helical" evidence="13">
    <location>
        <begin position="348"/>
        <end position="372"/>
    </location>
</feature>
<dbReference type="InterPro" id="IPR002528">
    <property type="entry name" value="MATE_fam"/>
</dbReference>
<evidence type="ECO:0000256" key="9">
    <source>
        <dbReference type="ARBA" id="ARBA00022989"/>
    </source>
</evidence>
<sequence>MTKDMTEGAIPPLLVGFTIPLVLGNLFQLFYNAVDSMIVGKFVGETALAAVGTSSPLMTLAILFISGMCMGAGVLMGMHYGAKDYDVLERQISSTMIGGLVFSVLLSAVCIFLTPWLLRLIRTQEEVLPIATGYLRIIFCGLIFTFIYNFYASTLRALGDSRSPLYFLMISAALNVAGDLFFVVVLGWGSNGCAFSTVLSEALCCLLCGLYIKKKVKILCLGRKWRVFDRRLFYKTVQFGWVSAMQQATVQLGKIGIQAIVNTMGISVMAAFAVVNRIDDFAYTPEQNIAHAMTALLAQNKGAGKKERIREGFRCGLWIEMIYALFICVVCFVFARPLMKLFVTDEEVISLGVIYLHAIAVMYFLPAATNGIQGYFRGMGDLKVTLSSSFINMGVRVAAAVPLVFSMKLGIVALPVAYLIGWLAMLAAETPLLFRRKE</sequence>
<evidence type="ECO:0000256" key="4">
    <source>
        <dbReference type="ARBA" id="ARBA00020268"/>
    </source>
</evidence>
<evidence type="ECO:0000256" key="2">
    <source>
        <dbReference type="ARBA" id="ARBA00004651"/>
    </source>
</evidence>
<accession>A0A395VC72</accession>
<keyword evidence="11 13" id="KW-0472">Membrane</keyword>
<comment type="similarity">
    <text evidence="3">Belongs to the multi antimicrobial extrusion (MATE) (TC 2.A.66.1) family.</text>
</comment>
<comment type="caution">
    <text evidence="14">The sequence shown here is derived from an EMBL/GenBank/DDBJ whole genome shotgun (WGS) entry which is preliminary data.</text>
</comment>
<feature type="transmembrane region" description="Helical" evidence="13">
    <location>
        <begin position="12"/>
        <end position="31"/>
    </location>
</feature>
<feature type="transmembrane region" description="Helical" evidence="13">
    <location>
        <begin position="384"/>
        <end position="405"/>
    </location>
</feature>
<feature type="transmembrane region" description="Helical" evidence="13">
    <location>
        <begin position="97"/>
        <end position="118"/>
    </location>
</feature>
<dbReference type="PIRSF" id="PIRSF006603">
    <property type="entry name" value="DinF"/>
    <property type="match status" value="1"/>
</dbReference>
<feature type="transmembrane region" description="Helical" evidence="13">
    <location>
        <begin position="164"/>
        <end position="188"/>
    </location>
</feature>
<dbReference type="NCBIfam" id="TIGR00797">
    <property type="entry name" value="matE"/>
    <property type="match status" value="1"/>
</dbReference>
<feature type="transmembrane region" description="Helical" evidence="13">
    <location>
        <begin position="411"/>
        <end position="434"/>
    </location>
</feature>
<gene>
    <name evidence="14" type="ORF">DWX93_05510</name>
</gene>
<dbReference type="PANTHER" id="PTHR43298">
    <property type="entry name" value="MULTIDRUG RESISTANCE PROTEIN NORM-RELATED"/>
    <property type="match status" value="1"/>
</dbReference>
<evidence type="ECO:0000256" key="10">
    <source>
        <dbReference type="ARBA" id="ARBA00023065"/>
    </source>
</evidence>
<reference evidence="14 15" key="1">
    <citation type="submission" date="2018-08" db="EMBL/GenBank/DDBJ databases">
        <title>A genome reference for cultivated species of the human gut microbiota.</title>
        <authorList>
            <person name="Zou Y."/>
            <person name="Xue W."/>
            <person name="Luo G."/>
        </authorList>
    </citation>
    <scope>NUCLEOTIDE SEQUENCE [LARGE SCALE GENOMIC DNA]</scope>
    <source>
        <strain evidence="14 15">AF22-12AC</strain>
    </source>
</reference>
<dbReference type="PANTHER" id="PTHR43298:SF2">
    <property type="entry name" value="FMN_FAD EXPORTER YEEO-RELATED"/>
    <property type="match status" value="1"/>
</dbReference>
<evidence type="ECO:0000256" key="5">
    <source>
        <dbReference type="ARBA" id="ARBA00022448"/>
    </source>
</evidence>
<dbReference type="Pfam" id="PF01554">
    <property type="entry name" value="MatE"/>
    <property type="match status" value="2"/>
</dbReference>
<evidence type="ECO:0000256" key="6">
    <source>
        <dbReference type="ARBA" id="ARBA00022449"/>
    </source>
</evidence>
<keyword evidence="7" id="KW-1003">Cell membrane</keyword>
<dbReference type="RefSeq" id="WP_118096920.1">
    <property type="nucleotide sequence ID" value="NZ_CAUFGO010000014.1"/>
</dbReference>
<keyword evidence="6" id="KW-0050">Antiport</keyword>
<dbReference type="InterPro" id="IPR048279">
    <property type="entry name" value="MdtK-like"/>
</dbReference>
<dbReference type="CDD" id="cd13138">
    <property type="entry name" value="MATE_yoeA_like"/>
    <property type="match status" value="1"/>
</dbReference>
<dbReference type="EMBL" id="QRVL01000002">
    <property type="protein sequence ID" value="RGS41566.1"/>
    <property type="molecule type" value="Genomic_DNA"/>
</dbReference>
<dbReference type="GO" id="GO:0042910">
    <property type="term" value="F:xenobiotic transmembrane transporter activity"/>
    <property type="evidence" value="ECO:0007669"/>
    <property type="project" value="InterPro"/>
</dbReference>
<keyword evidence="9 13" id="KW-1133">Transmembrane helix</keyword>
<comment type="function">
    <text evidence="1">Multidrug efflux pump.</text>
</comment>
<dbReference type="GO" id="GO:0005886">
    <property type="term" value="C:plasma membrane"/>
    <property type="evidence" value="ECO:0007669"/>
    <property type="project" value="UniProtKB-SubCell"/>
</dbReference>
<name>A0A395VC72_9FIRM</name>
<evidence type="ECO:0000256" key="11">
    <source>
        <dbReference type="ARBA" id="ARBA00023136"/>
    </source>
</evidence>
<evidence type="ECO:0000256" key="1">
    <source>
        <dbReference type="ARBA" id="ARBA00003408"/>
    </source>
</evidence>
<proteinExistence type="inferred from homology"/>
<dbReference type="Proteomes" id="UP000266172">
    <property type="component" value="Unassembled WGS sequence"/>
</dbReference>
<dbReference type="AlphaFoldDB" id="A0A395VC72"/>
<evidence type="ECO:0000313" key="14">
    <source>
        <dbReference type="EMBL" id="RGS41566.1"/>
    </source>
</evidence>
<dbReference type="GO" id="GO:0015297">
    <property type="term" value="F:antiporter activity"/>
    <property type="evidence" value="ECO:0007669"/>
    <property type="project" value="UniProtKB-KW"/>
</dbReference>
<keyword evidence="5" id="KW-0813">Transport</keyword>
<dbReference type="InterPro" id="IPR050222">
    <property type="entry name" value="MATE_MdtK"/>
</dbReference>